<comment type="caution">
    <text evidence="1">The sequence shown here is derived from an EMBL/GenBank/DDBJ whole genome shotgun (WGS) entry which is preliminary data.</text>
</comment>
<name>A0A2T6GH60_9PSED</name>
<dbReference type="EMBL" id="PYJM01000005">
    <property type="protein sequence ID" value="PUA43482.1"/>
    <property type="molecule type" value="Genomic_DNA"/>
</dbReference>
<dbReference type="RefSeq" id="WP_108545687.1">
    <property type="nucleotide sequence ID" value="NZ_PYJM01000005.1"/>
</dbReference>
<protein>
    <submittedName>
        <fullName evidence="1">Uncharacterized protein</fullName>
    </submittedName>
</protein>
<dbReference type="Proteomes" id="UP000244178">
    <property type="component" value="Unassembled WGS sequence"/>
</dbReference>
<reference evidence="1 2" key="1">
    <citation type="submission" date="2018-03" db="EMBL/GenBank/DDBJ databases">
        <title>Draft genome sequence of the plant growth promoting rhizobacterium Pseudomonas protegens strain BNJ-SS-45 isolated from wheat (Triticum aestivum) rhizosphere.</title>
        <authorList>
            <person name="Bajpai A."/>
            <person name="Shende K."/>
            <person name="Meena N."/>
            <person name="Upadhyayula S.R."/>
            <person name="Suravajhala P."/>
            <person name="Medicherla K.M."/>
            <person name="Johri B.N."/>
        </authorList>
    </citation>
    <scope>NUCLEOTIDE SEQUENCE [LARGE SCALE GENOMIC DNA]</scope>
    <source>
        <strain evidence="1 2">BNJ-SS-45</strain>
    </source>
</reference>
<sequence length="86" mass="9935">MNIQEWDIDLADAASLEFYDVITVQFANGGEIPIWSKDSEHRLGEADPDSFKLVFISKMPISVEQAESLQNSLRGRIQRGWYYQIR</sequence>
<gene>
    <name evidence="1" type="ORF">C5U62_22925</name>
</gene>
<accession>A0A2T6GH60</accession>
<dbReference type="AlphaFoldDB" id="A0A2T6GH60"/>
<organism evidence="1 2">
    <name type="scientific">Pseudomonas protegens</name>
    <dbReference type="NCBI Taxonomy" id="380021"/>
    <lineage>
        <taxon>Bacteria</taxon>
        <taxon>Pseudomonadati</taxon>
        <taxon>Pseudomonadota</taxon>
        <taxon>Gammaproteobacteria</taxon>
        <taxon>Pseudomonadales</taxon>
        <taxon>Pseudomonadaceae</taxon>
        <taxon>Pseudomonas</taxon>
    </lineage>
</organism>
<evidence type="ECO:0000313" key="2">
    <source>
        <dbReference type="Proteomes" id="UP000244178"/>
    </source>
</evidence>
<evidence type="ECO:0000313" key="1">
    <source>
        <dbReference type="EMBL" id="PUA43482.1"/>
    </source>
</evidence>
<proteinExistence type="predicted"/>